<proteinExistence type="predicted"/>
<sequence length="34" mass="4307">MMIRRCVHWDEWVDCDTDCINCDMREKIRRGEKY</sequence>
<evidence type="ECO:0000313" key="1">
    <source>
        <dbReference type="EMBL" id="KKL26414.1"/>
    </source>
</evidence>
<reference evidence="1" key="1">
    <citation type="journal article" date="2015" name="Nature">
        <title>Complex archaea that bridge the gap between prokaryotes and eukaryotes.</title>
        <authorList>
            <person name="Spang A."/>
            <person name="Saw J.H."/>
            <person name="Jorgensen S.L."/>
            <person name="Zaremba-Niedzwiedzka K."/>
            <person name="Martijn J."/>
            <person name="Lind A.E."/>
            <person name="van Eijk R."/>
            <person name="Schleper C."/>
            <person name="Guy L."/>
            <person name="Ettema T.J."/>
        </authorList>
    </citation>
    <scope>NUCLEOTIDE SEQUENCE</scope>
</reference>
<protein>
    <submittedName>
        <fullName evidence="1">Uncharacterized protein</fullName>
    </submittedName>
</protein>
<dbReference type="AlphaFoldDB" id="A0A0F9BWY5"/>
<dbReference type="EMBL" id="LAZR01035847">
    <property type="protein sequence ID" value="KKL26414.1"/>
    <property type="molecule type" value="Genomic_DNA"/>
</dbReference>
<accession>A0A0F9BWY5</accession>
<organism evidence="1">
    <name type="scientific">marine sediment metagenome</name>
    <dbReference type="NCBI Taxonomy" id="412755"/>
    <lineage>
        <taxon>unclassified sequences</taxon>
        <taxon>metagenomes</taxon>
        <taxon>ecological metagenomes</taxon>
    </lineage>
</organism>
<comment type="caution">
    <text evidence="1">The sequence shown here is derived from an EMBL/GenBank/DDBJ whole genome shotgun (WGS) entry which is preliminary data.</text>
</comment>
<name>A0A0F9BWY5_9ZZZZ</name>
<gene>
    <name evidence="1" type="ORF">LCGC14_2395560</name>
</gene>